<comment type="caution">
    <text evidence="5">The sequence shown here is derived from an EMBL/GenBank/DDBJ whole genome shotgun (WGS) entry which is preliminary data.</text>
</comment>
<accession>A0A0B8Q4Z4</accession>
<feature type="repeat" description="TPR" evidence="2">
    <location>
        <begin position="218"/>
        <end position="251"/>
    </location>
</feature>
<dbReference type="Gene3D" id="1.20.5.110">
    <property type="match status" value="1"/>
</dbReference>
<name>A0A0B8Q4Z4_9VIBR</name>
<dbReference type="PROSITE" id="PS50005">
    <property type="entry name" value="TPR"/>
    <property type="match status" value="1"/>
</dbReference>
<dbReference type="STRING" id="1481914.JCM19241_3056"/>
<evidence type="ECO:0000256" key="2">
    <source>
        <dbReference type="PROSITE-ProRule" id="PRU00339"/>
    </source>
</evidence>
<dbReference type="InterPro" id="IPR014162">
    <property type="entry name" value="CpoB_C"/>
</dbReference>
<comment type="similarity">
    <text evidence="1">Belongs to the CpoB family.</text>
</comment>
<evidence type="ECO:0000256" key="1">
    <source>
        <dbReference type="HAMAP-Rule" id="MF_02066"/>
    </source>
</evidence>
<dbReference type="InterPro" id="IPR032519">
    <property type="entry name" value="YbgF_tri"/>
</dbReference>
<dbReference type="Proteomes" id="UP000031666">
    <property type="component" value="Unassembled WGS sequence"/>
</dbReference>
<dbReference type="SMART" id="SM00028">
    <property type="entry name" value="TPR"/>
    <property type="match status" value="2"/>
</dbReference>
<feature type="region of interest" description="Disordered" evidence="3">
    <location>
        <begin position="23"/>
        <end position="55"/>
    </location>
</feature>
<dbReference type="Gene3D" id="1.25.40.10">
    <property type="entry name" value="Tetratricopeptide repeat domain"/>
    <property type="match status" value="1"/>
</dbReference>
<evidence type="ECO:0000256" key="3">
    <source>
        <dbReference type="SAM" id="MobiDB-lite"/>
    </source>
</evidence>
<evidence type="ECO:0000313" key="5">
    <source>
        <dbReference type="EMBL" id="GAM73601.1"/>
    </source>
</evidence>
<keyword evidence="1" id="KW-0175">Coiled coil</keyword>
<feature type="coiled-coil region" evidence="1">
    <location>
        <begin position="56"/>
        <end position="104"/>
    </location>
</feature>
<proteinExistence type="inferred from homology"/>
<keyword evidence="2" id="KW-0802">TPR repeat</keyword>
<dbReference type="InterPro" id="IPR011990">
    <property type="entry name" value="TPR-like_helical_dom_sf"/>
</dbReference>
<keyword evidence="1" id="KW-0574">Periplasm</keyword>
<sequence length="318" mass="35322" precursor="true">MSFSNKAVALTLLASVAGVASAAPAPVSDLDSPTTQTTASTTATTSSSASRNETDVQRLERLLRNSNRVQANLQQQVDDMSIELSEMRGELERNQHEMRQLVERQRELFIELDKVRTEAAKATVAPVPTDTKSTSGKYSANQSEQQAYQSSVDLILKNKDYDAATVSFEKFLKDYPESVYASNAHYWLGQLYFSKKKDVESAKSFASVVSFKDSNKRADALVKLGDIAVRNNNSTAAKKYYQQAIDEYPNTSSANRLSRKSASFKGYFLIEELSRNAGLFAFGKGVHKSVQCPELLTLIRRSHEPDLRDSRNHLPIST</sequence>
<feature type="chain" id="PRO_5009983091" description="Cell division coordinator CpoB" evidence="1">
    <location>
        <begin position="23"/>
        <end position="318"/>
    </location>
</feature>
<dbReference type="EMBL" id="BBSC01000001">
    <property type="protein sequence ID" value="GAM73601.1"/>
    <property type="molecule type" value="Genomic_DNA"/>
</dbReference>
<reference evidence="5 6" key="1">
    <citation type="submission" date="2015-01" db="EMBL/GenBank/DDBJ databases">
        <title>Vibrio sp. C94 JCM 19241 whole genome shotgun sequence.</title>
        <authorList>
            <person name="Sawabe T."/>
            <person name="Meirelles P."/>
            <person name="Feng G."/>
            <person name="Sayaka M."/>
            <person name="Hattori M."/>
            <person name="Ohkuma M."/>
        </authorList>
    </citation>
    <scope>NUCLEOTIDE SEQUENCE [LARGE SCALE GENOMIC DNA]</scope>
    <source>
        <strain evidence="6">JCM 19241</strain>
    </source>
</reference>
<dbReference type="HAMAP" id="MF_02066">
    <property type="entry name" value="CpoB"/>
    <property type="match status" value="1"/>
</dbReference>
<dbReference type="GO" id="GO:0030288">
    <property type="term" value="C:outer membrane-bounded periplasmic space"/>
    <property type="evidence" value="ECO:0007669"/>
    <property type="project" value="UniProtKB-UniRule"/>
</dbReference>
<dbReference type="GO" id="GO:0043093">
    <property type="term" value="P:FtsZ-dependent cytokinesis"/>
    <property type="evidence" value="ECO:0007669"/>
    <property type="project" value="UniProtKB-UniRule"/>
</dbReference>
<reference evidence="5 6" key="2">
    <citation type="submission" date="2015-01" db="EMBL/GenBank/DDBJ databases">
        <authorList>
            <consortium name="NBRP consortium"/>
            <person name="Sawabe T."/>
            <person name="Meirelles P."/>
            <person name="Feng G."/>
            <person name="Sayaka M."/>
            <person name="Hattori M."/>
            <person name="Ohkuma M."/>
        </authorList>
    </citation>
    <scope>NUCLEOTIDE SEQUENCE [LARGE SCALE GENOMIC DNA]</scope>
    <source>
        <strain evidence="6">JCM 19241</strain>
    </source>
</reference>
<feature type="domain" description="YbgF trimerisation" evidence="4">
    <location>
        <begin position="53"/>
        <end position="125"/>
    </location>
</feature>
<feature type="signal peptide" evidence="1">
    <location>
        <begin position="1"/>
        <end position="22"/>
    </location>
</feature>
<comment type="subcellular location">
    <subcellularLocation>
        <location evidence="1">Periplasm</location>
    </subcellularLocation>
</comment>
<dbReference type="Pfam" id="PF13432">
    <property type="entry name" value="TPR_16"/>
    <property type="match status" value="1"/>
</dbReference>
<keyword evidence="1" id="KW-0132">Cell division</keyword>
<dbReference type="GO" id="GO:0070206">
    <property type="term" value="P:protein trimerization"/>
    <property type="evidence" value="ECO:0007669"/>
    <property type="project" value="InterPro"/>
</dbReference>
<dbReference type="SUPFAM" id="SSF48452">
    <property type="entry name" value="TPR-like"/>
    <property type="match status" value="1"/>
</dbReference>
<keyword evidence="1" id="KW-0131">Cell cycle</keyword>
<evidence type="ECO:0000313" key="6">
    <source>
        <dbReference type="Proteomes" id="UP000031666"/>
    </source>
</evidence>
<comment type="function">
    <text evidence="1">Mediates coordination of peptidoglycan synthesis and outer membrane constriction during cell division.</text>
</comment>
<organism evidence="5 6">
    <name type="scientific">Vibrio ishigakensis</name>
    <dbReference type="NCBI Taxonomy" id="1481914"/>
    <lineage>
        <taxon>Bacteria</taxon>
        <taxon>Pseudomonadati</taxon>
        <taxon>Pseudomonadota</taxon>
        <taxon>Gammaproteobacteria</taxon>
        <taxon>Vibrionales</taxon>
        <taxon>Vibrionaceae</taxon>
        <taxon>Vibrio</taxon>
    </lineage>
</organism>
<dbReference type="NCBIfam" id="TIGR02795">
    <property type="entry name" value="tol_pal_ybgF"/>
    <property type="match status" value="1"/>
</dbReference>
<dbReference type="Pfam" id="PF16331">
    <property type="entry name" value="TolA_bind_tri"/>
    <property type="match status" value="1"/>
</dbReference>
<protein>
    <recommendedName>
        <fullName evidence="1">Cell division coordinator CpoB</fullName>
    </recommendedName>
</protein>
<dbReference type="AlphaFoldDB" id="A0A0B8Q4Z4"/>
<dbReference type="InterPro" id="IPR019734">
    <property type="entry name" value="TPR_rpt"/>
</dbReference>
<dbReference type="Pfam" id="PF13174">
    <property type="entry name" value="TPR_6"/>
    <property type="match status" value="1"/>
</dbReference>
<evidence type="ECO:0000259" key="4">
    <source>
        <dbReference type="Pfam" id="PF16331"/>
    </source>
</evidence>
<gene>
    <name evidence="1" type="primary">cpoB</name>
    <name evidence="5" type="ORF">JCM19241_3056</name>
</gene>
<dbReference type="InterPro" id="IPR034706">
    <property type="entry name" value="CpoB"/>
</dbReference>
<feature type="compositionally biased region" description="Low complexity" evidence="3">
    <location>
        <begin position="23"/>
        <end position="50"/>
    </location>
</feature>
<keyword evidence="1" id="KW-0732">Signal</keyword>